<evidence type="ECO:0000259" key="6">
    <source>
        <dbReference type="PROSITE" id="PS50262"/>
    </source>
</evidence>
<name>A0A818ZRY9_9BILA</name>
<dbReference type="InterPro" id="IPR052954">
    <property type="entry name" value="GPCR-Ligand_Int"/>
</dbReference>
<evidence type="ECO:0000256" key="4">
    <source>
        <dbReference type="ARBA" id="ARBA00023136"/>
    </source>
</evidence>
<dbReference type="EMBL" id="CAJOBG010000187">
    <property type="protein sequence ID" value="CAF3773852.1"/>
    <property type="molecule type" value="Genomic_DNA"/>
</dbReference>
<dbReference type="Gene3D" id="1.20.1070.10">
    <property type="entry name" value="Rhodopsin 7-helix transmembrane proteins"/>
    <property type="match status" value="1"/>
</dbReference>
<dbReference type="Proteomes" id="UP000663856">
    <property type="component" value="Unassembled WGS sequence"/>
</dbReference>
<comment type="caution">
    <text evidence="8">The sequence shown here is derived from an EMBL/GenBank/DDBJ whole genome shotgun (WGS) entry which is preliminary data.</text>
</comment>
<dbReference type="InterPro" id="IPR000276">
    <property type="entry name" value="GPCR_Rhodpsn"/>
</dbReference>
<dbReference type="SUPFAM" id="SSF81321">
    <property type="entry name" value="Family A G protein-coupled receptor-like"/>
    <property type="match status" value="1"/>
</dbReference>
<dbReference type="Proteomes" id="UP000663866">
    <property type="component" value="Unassembled WGS sequence"/>
</dbReference>
<dbReference type="PANTHER" id="PTHR46641">
    <property type="entry name" value="FMRFAMIDE RECEPTOR-RELATED"/>
    <property type="match status" value="1"/>
</dbReference>
<evidence type="ECO:0000313" key="7">
    <source>
        <dbReference type="EMBL" id="CAF2082183.1"/>
    </source>
</evidence>
<feature type="domain" description="G-protein coupled receptors family 1 profile" evidence="6">
    <location>
        <begin position="52"/>
        <end position="353"/>
    </location>
</feature>
<dbReference type="Pfam" id="PF00001">
    <property type="entry name" value="7tm_1"/>
    <property type="match status" value="1"/>
</dbReference>
<protein>
    <recommendedName>
        <fullName evidence="6">G-protein coupled receptors family 1 profile domain-containing protein</fullName>
    </recommendedName>
</protein>
<feature type="transmembrane region" description="Helical" evidence="5">
    <location>
        <begin position="243"/>
        <end position="269"/>
    </location>
</feature>
<dbReference type="InterPro" id="IPR017452">
    <property type="entry name" value="GPCR_Rhodpsn_7TM"/>
</dbReference>
<organism evidence="8 9">
    <name type="scientific">Rotaria magnacalcarata</name>
    <dbReference type="NCBI Taxonomy" id="392030"/>
    <lineage>
        <taxon>Eukaryota</taxon>
        <taxon>Metazoa</taxon>
        <taxon>Spiralia</taxon>
        <taxon>Gnathifera</taxon>
        <taxon>Rotifera</taxon>
        <taxon>Eurotatoria</taxon>
        <taxon>Bdelloidea</taxon>
        <taxon>Philodinida</taxon>
        <taxon>Philodinidae</taxon>
        <taxon>Rotaria</taxon>
    </lineage>
</organism>
<dbReference type="EMBL" id="CAJNRF010006539">
    <property type="protein sequence ID" value="CAF2082183.1"/>
    <property type="molecule type" value="Genomic_DNA"/>
</dbReference>
<keyword evidence="2 5" id="KW-0812">Transmembrane</keyword>
<evidence type="ECO:0000256" key="3">
    <source>
        <dbReference type="ARBA" id="ARBA00022989"/>
    </source>
</evidence>
<dbReference type="GO" id="GO:0016020">
    <property type="term" value="C:membrane"/>
    <property type="evidence" value="ECO:0007669"/>
    <property type="project" value="UniProtKB-SubCell"/>
</dbReference>
<feature type="transmembrane region" description="Helical" evidence="5">
    <location>
        <begin position="163"/>
        <end position="185"/>
    </location>
</feature>
<keyword evidence="3 5" id="KW-1133">Transmembrane helix</keyword>
<dbReference type="AlphaFoldDB" id="A0A818ZRY9"/>
<dbReference type="PROSITE" id="PS50262">
    <property type="entry name" value="G_PROTEIN_RECEP_F1_2"/>
    <property type="match status" value="1"/>
</dbReference>
<evidence type="ECO:0000256" key="1">
    <source>
        <dbReference type="ARBA" id="ARBA00004370"/>
    </source>
</evidence>
<evidence type="ECO:0000256" key="5">
    <source>
        <dbReference type="SAM" id="Phobius"/>
    </source>
</evidence>
<dbReference type="GO" id="GO:0004930">
    <property type="term" value="F:G protein-coupled receptor activity"/>
    <property type="evidence" value="ECO:0007669"/>
    <property type="project" value="InterPro"/>
</dbReference>
<evidence type="ECO:0000313" key="9">
    <source>
        <dbReference type="Proteomes" id="UP000663866"/>
    </source>
</evidence>
<evidence type="ECO:0000313" key="8">
    <source>
        <dbReference type="EMBL" id="CAF3773852.1"/>
    </source>
</evidence>
<gene>
    <name evidence="8" type="ORF">OVN521_LOCUS2397</name>
    <name evidence="7" type="ORF">WKI299_LOCUS16409</name>
</gene>
<feature type="transmembrane region" description="Helical" evidence="5">
    <location>
        <begin position="337"/>
        <end position="357"/>
    </location>
</feature>
<sequence>MNCAAELQRKNYSTTILNQAMDDDAGSWWWWTNVIVKYALGTLLFGIIGIIGNIICFLVVCRFALPQHSFVEYLRSLAIFDFLSLLFECIQSLHDLFSYLFSINLLNFRSSIICKLYEYLNHVIILLSCWAIVSLTFDRLILVCDPWAKRWPNLSRRICNSKCAKRIIFLLIILSLLINIPHLLYQEWICRKPGYQYSAAFIGNLNLNETKSNPISKRLLCQCRTSPYLSHVTLLFYVTWKIYIFHLFCYTLIPAIILIASNTAILKLIHSRRQIVGQKNEHLRSKLTRTLTLVSIMFLILYFPHAIVQTLSILIFPNYHKRCDIRSLIIIRILKRLSELMNITALGINFFIYILGVNHYRSAAIKMLGLHNFNLFLPYLTVEHRNSIGSTLIHSNKYNRTNIQMNNSTIQLLTIKNNENLNQISKSSLENRNLSK</sequence>
<comment type="subcellular location">
    <subcellularLocation>
        <location evidence="1">Membrane</location>
    </subcellularLocation>
</comment>
<feature type="transmembrane region" description="Helical" evidence="5">
    <location>
        <begin position="290"/>
        <end position="317"/>
    </location>
</feature>
<accession>A0A818ZRY9</accession>
<keyword evidence="9" id="KW-1185">Reference proteome</keyword>
<evidence type="ECO:0000256" key="2">
    <source>
        <dbReference type="ARBA" id="ARBA00022692"/>
    </source>
</evidence>
<reference evidence="8" key="1">
    <citation type="submission" date="2021-02" db="EMBL/GenBank/DDBJ databases">
        <authorList>
            <person name="Nowell W R."/>
        </authorList>
    </citation>
    <scope>NUCLEOTIDE SEQUENCE</scope>
</reference>
<proteinExistence type="predicted"/>
<feature type="transmembrane region" description="Helical" evidence="5">
    <location>
        <begin position="38"/>
        <end position="65"/>
    </location>
</feature>
<keyword evidence="4 5" id="KW-0472">Membrane</keyword>